<feature type="non-terminal residue" evidence="1">
    <location>
        <position position="1"/>
    </location>
</feature>
<accession>A0A2H3CLG2</accession>
<dbReference type="OrthoDB" id="3247165at2759"/>
<name>A0A2H3CLG2_ARMGA</name>
<evidence type="ECO:0000313" key="2">
    <source>
        <dbReference type="Proteomes" id="UP000217790"/>
    </source>
</evidence>
<dbReference type="OMA" id="CINGHIM"/>
<sequence>GQRVLETLFVRLSNPPRDVKFKELPMNIVPLTRTPSAILCSLPADSSISINQSQIEIIPNFTMTNYCLQGKTHHMNPVDLMNCRSHQSYCTALSHSATAEGTLLLPNFMDPCQPAFNPRKIQGGCSGHLQQEFRELELLDHITLLLYNSMLPCMVVGERRCDLLMRFQSNVGHSFVPPGIEHAIAWSPYNPVCPVNCSEFEWDIKCMPHLPSGILHREDENIQKMPSIVEMLTKSFPEPAVSASRPISPIMFVPSGCAWYNNSCPYDLVIFVLANMWKSNPIRFAEHFNDINQEWLGELLQSLTLHMEGKYLLEQVRDFMRHKLHREYPNMFVWGKETSPGAITEKWFNCSTPFMTVRNKCINGHIMRPVHYYLCSITSLSLSKSLPHMIDQYLTLTQYYPSRMVCSECEGATRKMECYHTCPTMIPVYTEGTNIDPKQTFTLQLEDNSAMYCLSGVIYYGTSHFTARYVDETGNMWFNDGYVQGRTAINKGEINQVDMTSSTDGRKPIMAFYKQV</sequence>
<reference evidence="2" key="1">
    <citation type="journal article" date="2017" name="Nat. Ecol. Evol.">
        <title>Genome expansion and lineage-specific genetic innovations in the forest pathogenic fungi Armillaria.</title>
        <authorList>
            <person name="Sipos G."/>
            <person name="Prasanna A.N."/>
            <person name="Walter M.C."/>
            <person name="O'Connor E."/>
            <person name="Balint B."/>
            <person name="Krizsan K."/>
            <person name="Kiss B."/>
            <person name="Hess J."/>
            <person name="Varga T."/>
            <person name="Slot J."/>
            <person name="Riley R."/>
            <person name="Boka B."/>
            <person name="Rigling D."/>
            <person name="Barry K."/>
            <person name="Lee J."/>
            <person name="Mihaltcheva S."/>
            <person name="LaButti K."/>
            <person name="Lipzen A."/>
            <person name="Waldron R."/>
            <person name="Moloney N.M."/>
            <person name="Sperisen C."/>
            <person name="Kredics L."/>
            <person name="Vagvoelgyi C."/>
            <person name="Patrignani A."/>
            <person name="Fitzpatrick D."/>
            <person name="Nagy I."/>
            <person name="Doyle S."/>
            <person name="Anderson J.B."/>
            <person name="Grigoriev I.V."/>
            <person name="Gueldener U."/>
            <person name="Muensterkoetter M."/>
            <person name="Nagy L.G."/>
        </authorList>
    </citation>
    <scope>NUCLEOTIDE SEQUENCE [LARGE SCALE GENOMIC DNA]</scope>
    <source>
        <strain evidence="2">Ar21-2</strain>
    </source>
</reference>
<dbReference type="InParanoid" id="A0A2H3CLG2"/>
<dbReference type="Proteomes" id="UP000217790">
    <property type="component" value="Unassembled WGS sequence"/>
</dbReference>
<protein>
    <submittedName>
        <fullName evidence="1">Uncharacterized protein</fullName>
    </submittedName>
</protein>
<gene>
    <name evidence="1" type="ORF">ARMGADRAFT_946059</name>
</gene>
<evidence type="ECO:0000313" key="1">
    <source>
        <dbReference type="EMBL" id="PBK82720.1"/>
    </source>
</evidence>
<dbReference type="AlphaFoldDB" id="A0A2H3CLG2"/>
<keyword evidence="2" id="KW-1185">Reference proteome</keyword>
<organism evidence="1 2">
    <name type="scientific">Armillaria gallica</name>
    <name type="common">Bulbous honey fungus</name>
    <name type="synonym">Armillaria bulbosa</name>
    <dbReference type="NCBI Taxonomy" id="47427"/>
    <lineage>
        <taxon>Eukaryota</taxon>
        <taxon>Fungi</taxon>
        <taxon>Dikarya</taxon>
        <taxon>Basidiomycota</taxon>
        <taxon>Agaricomycotina</taxon>
        <taxon>Agaricomycetes</taxon>
        <taxon>Agaricomycetidae</taxon>
        <taxon>Agaricales</taxon>
        <taxon>Marasmiineae</taxon>
        <taxon>Physalacriaceae</taxon>
        <taxon>Armillaria</taxon>
    </lineage>
</organism>
<proteinExistence type="predicted"/>
<dbReference type="EMBL" id="KZ293713">
    <property type="protein sequence ID" value="PBK82720.1"/>
    <property type="molecule type" value="Genomic_DNA"/>
</dbReference>